<evidence type="ECO:0000256" key="7">
    <source>
        <dbReference type="ARBA" id="ARBA00023010"/>
    </source>
</evidence>
<dbReference type="GO" id="GO:0009306">
    <property type="term" value="P:protein secretion"/>
    <property type="evidence" value="ECO:0007669"/>
    <property type="project" value="UniProtKB-UniRule"/>
</dbReference>
<keyword evidence="8 9" id="KW-0472">Membrane</keyword>
<evidence type="ECO:0000256" key="8">
    <source>
        <dbReference type="ARBA" id="ARBA00023136"/>
    </source>
</evidence>
<keyword evidence="9" id="KW-1003">Cell membrane</keyword>
<comment type="caution">
    <text evidence="10">The sequence shown here is derived from an EMBL/GenBank/DDBJ whole genome shotgun (WGS) entry which is preliminary data.</text>
</comment>
<keyword evidence="3 9" id="KW-0813">Transport</keyword>
<dbReference type="Proteomes" id="UP000306912">
    <property type="component" value="Unassembled WGS sequence"/>
</dbReference>
<keyword evidence="5 9" id="KW-0653">Protein transport</keyword>
<protein>
    <recommendedName>
        <fullName evidence="9">Protein-export membrane protein SecG</fullName>
    </recommendedName>
</protein>
<dbReference type="EMBL" id="VBWP01000001">
    <property type="protein sequence ID" value="TLG77218.1"/>
    <property type="molecule type" value="Genomic_DNA"/>
</dbReference>
<evidence type="ECO:0000313" key="11">
    <source>
        <dbReference type="Proteomes" id="UP000306912"/>
    </source>
</evidence>
<evidence type="ECO:0000313" key="10">
    <source>
        <dbReference type="EMBL" id="TLG77218.1"/>
    </source>
</evidence>
<comment type="subcellular location">
    <subcellularLocation>
        <location evidence="9">Cell membrane</location>
        <topology evidence="9">Multi-pass membrane protein</topology>
    </subcellularLocation>
    <subcellularLocation>
        <location evidence="1">Membrane</location>
        <topology evidence="1">Multi-pass membrane protein</topology>
    </subcellularLocation>
</comment>
<dbReference type="InParanoid" id="A0A5R8QGV0"/>
<dbReference type="GO" id="GO:0015450">
    <property type="term" value="F:protein-transporting ATPase activity"/>
    <property type="evidence" value="ECO:0007669"/>
    <property type="project" value="UniProtKB-UniRule"/>
</dbReference>
<dbReference type="GO" id="GO:0005886">
    <property type="term" value="C:plasma membrane"/>
    <property type="evidence" value="ECO:0007669"/>
    <property type="project" value="UniProtKB-SubCell"/>
</dbReference>
<evidence type="ECO:0000256" key="6">
    <source>
        <dbReference type="ARBA" id="ARBA00022989"/>
    </source>
</evidence>
<dbReference type="Pfam" id="PF03840">
    <property type="entry name" value="SecG"/>
    <property type="match status" value="1"/>
</dbReference>
<evidence type="ECO:0000256" key="5">
    <source>
        <dbReference type="ARBA" id="ARBA00022927"/>
    </source>
</evidence>
<reference evidence="10 11" key="1">
    <citation type="submission" date="2019-05" db="EMBL/GenBank/DDBJ databases">
        <title>Culicoidintestinum kansasii gen. nov., sp. nov. from the gastrointestinal tract of the biting midge, Culicoides sonorensis.</title>
        <authorList>
            <person name="Neupane S."/>
            <person name="Ghosh A."/>
            <person name="Gunther S."/>
            <person name="Martin K."/>
            <person name="Zurek L."/>
        </authorList>
    </citation>
    <scope>NUCLEOTIDE SEQUENCE [LARGE SCALE GENOMIC DNA]</scope>
    <source>
        <strain evidence="10 11">CS-1</strain>
    </source>
</reference>
<dbReference type="RefSeq" id="WP_138189826.1">
    <property type="nucleotide sequence ID" value="NZ_VBWP01000001.1"/>
</dbReference>
<keyword evidence="4 9" id="KW-0812">Transmembrane</keyword>
<dbReference type="FunCoup" id="A0A5R8QGV0">
    <property type="interactions" value="92"/>
</dbReference>
<organism evidence="10 11">
    <name type="scientific">Culicoidibacter larvae</name>
    <dbReference type="NCBI Taxonomy" id="2579976"/>
    <lineage>
        <taxon>Bacteria</taxon>
        <taxon>Bacillati</taxon>
        <taxon>Bacillota</taxon>
        <taxon>Culicoidibacteria</taxon>
        <taxon>Culicoidibacterales</taxon>
        <taxon>Culicoidibacteraceae</taxon>
        <taxon>Culicoidibacter</taxon>
    </lineage>
</organism>
<sequence length="76" mass="8225">MDIWVILSVVISVVAIILIGAQGSKSEDASTAIMGGAQDTKLFAETKERGIDLFLTRATAVTTGLFFVFILLSWYL</sequence>
<gene>
    <name evidence="10" type="primary">secG</name>
    <name evidence="10" type="ORF">FEZ08_00965</name>
</gene>
<evidence type="ECO:0000256" key="3">
    <source>
        <dbReference type="ARBA" id="ARBA00022448"/>
    </source>
</evidence>
<keyword evidence="6 9" id="KW-1133">Transmembrane helix</keyword>
<keyword evidence="11" id="KW-1185">Reference proteome</keyword>
<feature type="transmembrane region" description="Helical" evidence="9">
    <location>
        <begin position="6"/>
        <end position="24"/>
    </location>
</feature>
<name>A0A5R8QGV0_9FIRM</name>
<feature type="transmembrane region" description="Helical" evidence="9">
    <location>
        <begin position="54"/>
        <end position="75"/>
    </location>
</feature>
<dbReference type="AlphaFoldDB" id="A0A5R8QGV0"/>
<evidence type="ECO:0000256" key="1">
    <source>
        <dbReference type="ARBA" id="ARBA00004141"/>
    </source>
</evidence>
<dbReference type="OrthoDB" id="1651166at2"/>
<proteinExistence type="inferred from homology"/>
<comment type="function">
    <text evidence="9">Involved in protein export. Participates in an early event of protein translocation.</text>
</comment>
<dbReference type="NCBIfam" id="TIGR00810">
    <property type="entry name" value="secG"/>
    <property type="match status" value="1"/>
</dbReference>
<dbReference type="InterPro" id="IPR004692">
    <property type="entry name" value="SecG"/>
</dbReference>
<accession>A0A5R8QGV0</accession>
<evidence type="ECO:0000256" key="4">
    <source>
        <dbReference type="ARBA" id="ARBA00022692"/>
    </source>
</evidence>
<keyword evidence="7 9" id="KW-0811">Translocation</keyword>
<evidence type="ECO:0000256" key="2">
    <source>
        <dbReference type="ARBA" id="ARBA00008445"/>
    </source>
</evidence>
<comment type="similarity">
    <text evidence="2 9">Belongs to the SecG family.</text>
</comment>
<evidence type="ECO:0000256" key="9">
    <source>
        <dbReference type="RuleBase" id="RU365087"/>
    </source>
</evidence>